<evidence type="ECO:0000256" key="2">
    <source>
        <dbReference type="ARBA" id="ARBA00005528"/>
    </source>
</evidence>
<sequence length="247" mass="27697">MQRYFLDQAYQPTVEVSGEPHHHMSRVMRMTVDAEVFLVFNDQTAIKAKIIAIDNDKVTLKEVEKERLQRELPIDITIASGFPKGEKLELIVQKGTELGAHDFIAFPGESSVAKWDAKKQQKKQQRLNKIAQEAAEQSHRQALPVVKFASEKELTAGFADYDAVLIAYEESAKQGEQAQLVQTFQQLTSGQKLLVVFGPEGGLTPKEIENFQEAGGKLCGLGPRILRTETAPFYLLSAASFYYELQH</sequence>
<evidence type="ECO:0000256" key="7">
    <source>
        <dbReference type="ARBA" id="ARBA00022603"/>
    </source>
</evidence>
<dbReference type="Pfam" id="PF20260">
    <property type="entry name" value="PUA_4"/>
    <property type="match status" value="1"/>
</dbReference>
<feature type="domain" description="Ribosomal RNA small subunit methyltransferase E methyltransferase" evidence="13">
    <location>
        <begin position="71"/>
        <end position="239"/>
    </location>
</feature>
<dbReference type="SUPFAM" id="SSF75217">
    <property type="entry name" value="alpha/beta knot"/>
    <property type="match status" value="1"/>
</dbReference>
<dbReference type="PIRSF" id="PIRSF015601">
    <property type="entry name" value="MTase_slr0722"/>
    <property type="match status" value="1"/>
</dbReference>
<gene>
    <name evidence="15" type="ORF">EK398_04635</name>
</gene>
<dbReference type="PANTHER" id="PTHR30027:SF3">
    <property type="entry name" value="16S RRNA (URACIL(1498)-N(3))-METHYLTRANSFERASE"/>
    <property type="match status" value="1"/>
</dbReference>
<dbReference type="Gene3D" id="3.40.1280.10">
    <property type="match status" value="1"/>
</dbReference>
<dbReference type="NCBIfam" id="TIGR00046">
    <property type="entry name" value="RsmE family RNA methyltransferase"/>
    <property type="match status" value="1"/>
</dbReference>
<comment type="function">
    <text evidence="10 12">Specifically methylates the N3 position of the uracil ring of uridine 1498 (m3U1498) in 16S rRNA. Acts on the fully assembled 30S ribosomal subunit.</text>
</comment>
<evidence type="ECO:0000256" key="11">
    <source>
        <dbReference type="ARBA" id="ARBA00047944"/>
    </source>
</evidence>
<dbReference type="InterPro" id="IPR029028">
    <property type="entry name" value="Alpha/beta_knot_MTases"/>
</dbReference>
<comment type="catalytic activity">
    <reaction evidence="11 12">
        <text>uridine(1498) in 16S rRNA + S-adenosyl-L-methionine = N(3)-methyluridine(1498) in 16S rRNA + S-adenosyl-L-homocysteine + H(+)</text>
        <dbReference type="Rhea" id="RHEA:42920"/>
        <dbReference type="Rhea" id="RHEA-COMP:10283"/>
        <dbReference type="Rhea" id="RHEA-COMP:10284"/>
        <dbReference type="ChEBI" id="CHEBI:15378"/>
        <dbReference type="ChEBI" id="CHEBI:57856"/>
        <dbReference type="ChEBI" id="CHEBI:59789"/>
        <dbReference type="ChEBI" id="CHEBI:65315"/>
        <dbReference type="ChEBI" id="CHEBI:74502"/>
        <dbReference type="EC" id="2.1.1.193"/>
    </reaction>
</comment>
<reference evidence="15 16" key="1">
    <citation type="submission" date="2018-12" db="EMBL/GenBank/DDBJ databases">
        <title>A novel vanA-carrying plasmid in a clinical isolate of Enterococcus avium.</title>
        <authorList>
            <person name="Bernasconi O.J."/>
            <person name="Luzzaro F."/>
            <person name="Endimiani A."/>
        </authorList>
    </citation>
    <scope>NUCLEOTIDE SEQUENCE [LARGE SCALE GENOMIC DNA]</scope>
    <source>
        <strain evidence="15 16">LC0559/18</strain>
    </source>
</reference>
<comment type="similarity">
    <text evidence="2 12">Belongs to the RNA methyltransferase RsmE family.</text>
</comment>
<dbReference type="InterPro" id="IPR046886">
    <property type="entry name" value="RsmE_MTase_dom"/>
</dbReference>
<evidence type="ECO:0000256" key="6">
    <source>
        <dbReference type="ARBA" id="ARBA00022552"/>
    </source>
</evidence>
<keyword evidence="7 12" id="KW-0489">Methyltransferase</keyword>
<dbReference type="SUPFAM" id="SSF88697">
    <property type="entry name" value="PUA domain-like"/>
    <property type="match status" value="1"/>
</dbReference>
<dbReference type="NCBIfam" id="NF008691">
    <property type="entry name" value="PRK11713.1-4"/>
    <property type="match status" value="1"/>
</dbReference>
<keyword evidence="9 12" id="KW-0949">S-adenosyl-L-methionine</keyword>
<keyword evidence="5 12" id="KW-0963">Cytoplasm</keyword>
<dbReference type="GO" id="GO:0070475">
    <property type="term" value="P:rRNA base methylation"/>
    <property type="evidence" value="ECO:0007669"/>
    <property type="project" value="TreeGrafter"/>
</dbReference>
<comment type="subcellular location">
    <subcellularLocation>
        <location evidence="1 12">Cytoplasm</location>
    </subcellularLocation>
</comment>
<evidence type="ECO:0000256" key="12">
    <source>
        <dbReference type="PIRNR" id="PIRNR015601"/>
    </source>
</evidence>
<dbReference type="GO" id="GO:0070042">
    <property type="term" value="F:rRNA (uridine-N3-)-methyltransferase activity"/>
    <property type="evidence" value="ECO:0007669"/>
    <property type="project" value="TreeGrafter"/>
</dbReference>
<dbReference type="AlphaFoldDB" id="A0A437UKU1"/>
<dbReference type="Pfam" id="PF04452">
    <property type="entry name" value="Methyltrans_RNA"/>
    <property type="match status" value="1"/>
</dbReference>
<dbReference type="EC" id="2.1.1.193" evidence="3 12"/>
<evidence type="ECO:0000256" key="4">
    <source>
        <dbReference type="ARBA" id="ARBA00013673"/>
    </source>
</evidence>
<organism evidence="15 16">
    <name type="scientific">Enterococcus avium</name>
    <name type="common">Streptococcus avium</name>
    <dbReference type="NCBI Taxonomy" id="33945"/>
    <lineage>
        <taxon>Bacteria</taxon>
        <taxon>Bacillati</taxon>
        <taxon>Bacillota</taxon>
        <taxon>Bacilli</taxon>
        <taxon>Lactobacillales</taxon>
        <taxon>Enterococcaceae</taxon>
        <taxon>Enterococcus</taxon>
    </lineage>
</organism>
<dbReference type="InterPro" id="IPR046887">
    <property type="entry name" value="RsmE_PUA-like"/>
</dbReference>
<keyword evidence="8 12" id="KW-0808">Transferase</keyword>
<dbReference type="InterPro" id="IPR006700">
    <property type="entry name" value="RsmE"/>
</dbReference>
<dbReference type="CDD" id="cd18084">
    <property type="entry name" value="RsmE-like"/>
    <property type="match status" value="1"/>
</dbReference>
<dbReference type="InterPro" id="IPR015947">
    <property type="entry name" value="PUA-like_sf"/>
</dbReference>
<evidence type="ECO:0000256" key="1">
    <source>
        <dbReference type="ARBA" id="ARBA00004496"/>
    </source>
</evidence>
<dbReference type="RefSeq" id="WP_127978403.1">
    <property type="nucleotide sequence ID" value="NZ_JBPFKW010000215.1"/>
</dbReference>
<evidence type="ECO:0000259" key="13">
    <source>
        <dbReference type="Pfam" id="PF04452"/>
    </source>
</evidence>
<evidence type="ECO:0000256" key="10">
    <source>
        <dbReference type="ARBA" id="ARBA00025699"/>
    </source>
</evidence>
<evidence type="ECO:0000313" key="15">
    <source>
        <dbReference type="EMBL" id="RVU94185.1"/>
    </source>
</evidence>
<dbReference type="PANTHER" id="PTHR30027">
    <property type="entry name" value="RIBOSOMAL RNA SMALL SUBUNIT METHYLTRANSFERASE E"/>
    <property type="match status" value="1"/>
</dbReference>
<dbReference type="Proteomes" id="UP000288388">
    <property type="component" value="Unassembled WGS sequence"/>
</dbReference>
<evidence type="ECO:0000256" key="3">
    <source>
        <dbReference type="ARBA" id="ARBA00012328"/>
    </source>
</evidence>
<dbReference type="Gene3D" id="2.40.240.20">
    <property type="entry name" value="Hypothetical PUA domain-like, domain 1"/>
    <property type="match status" value="1"/>
</dbReference>
<evidence type="ECO:0000256" key="9">
    <source>
        <dbReference type="ARBA" id="ARBA00022691"/>
    </source>
</evidence>
<keyword evidence="6 12" id="KW-0698">rRNA processing</keyword>
<name>A0A437UKU1_ENTAV</name>
<protein>
    <recommendedName>
        <fullName evidence="4 12">Ribosomal RNA small subunit methyltransferase E</fullName>
        <ecNumber evidence="3 12">2.1.1.193</ecNumber>
    </recommendedName>
</protein>
<evidence type="ECO:0000256" key="5">
    <source>
        <dbReference type="ARBA" id="ARBA00022490"/>
    </source>
</evidence>
<comment type="caution">
    <text evidence="15">The sequence shown here is derived from an EMBL/GenBank/DDBJ whole genome shotgun (WGS) entry which is preliminary data.</text>
</comment>
<evidence type="ECO:0000313" key="16">
    <source>
        <dbReference type="Proteomes" id="UP000288388"/>
    </source>
</evidence>
<dbReference type="EMBL" id="RYZS01000001">
    <property type="protein sequence ID" value="RVU94185.1"/>
    <property type="molecule type" value="Genomic_DNA"/>
</dbReference>
<evidence type="ECO:0000259" key="14">
    <source>
        <dbReference type="Pfam" id="PF20260"/>
    </source>
</evidence>
<dbReference type="GO" id="GO:0005737">
    <property type="term" value="C:cytoplasm"/>
    <property type="evidence" value="ECO:0007669"/>
    <property type="project" value="UniProtKB-SubCell"/>
</dbReference>
<dbReference type="InterPro" id="IPR029026">
    <property type="entry name" value="tRNA_m1G_MTases_N"/>
</dbReference>
<proteinExistence type="inferred from homology"/>
<feature type="domain" description="Ribosomal RNA small subunit methyltransferase E PUA-like" evidence="14">
    <location>
        <begin position="22"/>
        <end position="62"/>
    </location>
</feature>
<accession>A0A437UKU1</accession>
<evidence type="ECO:0000256" key="8">
    <source>
        <dbReference type="ARBA" id="ARBA00022679"/>
    </source>
</evidence>